<evidence type="ECO:0000256" key="2">
    <source>
        <dbReference type="SAM" id="Phobius"/>
    </source>
</evidence>
<evidence type="ECO:0000256" key="1">
    <source>
        <dbReference type="SAM" id="MobiDB-lite"/>
    </source>
</evidence>
<name>A0A2P5CFZ5_TREOI</name>
<evidence type="ECO:0000313" key="4">
    <source>
        <dbReference type="Proteomes" id="UP000237000"/>
    </source>
</evidence>
<keyword evidence="4" id="KW-1185">Reference proteome</keyword>
<dbReference type="PANTHER" id="PTHR36595:SF1">
    <property type="entry name" value="TRANSMEMBRANE PROTEIN"/>
    <property type="match status" value="1"/>
</dbReference>
<sequence>MFEIYSTLDLIRHVVSNPLFIFCFCNLIIVIILISSKPISNTKRESESFESTVKIRGRRSAKGGNKENKAYVEVSKGMLSSEKGEAENDRGDRANHEENDKDEDELRKRVEEFIEKVNKGWKAELLIRTSRLV</sequence>
<comment type="caution">
    <text evidence="3">The sequence shown here is derived from an EMBL/GenBank/DDBJ whole genome shotgun (WGS) entry which is preliminary data.</text>
</comment>
<dbReference type="EMBL" id="JXTC01000369">
    <property type="protein sequence ID" value="PON59967.1"/>
    <property type="molecule type" value="Genomic_DNA"/>
</dbReference>
<proteinExistence type="predicted"/>
<gene>
    <name evidence="3" type="ORF">TorRG33x02_286140</name>
</gene>
<dbReference type="PANTHER" id="PTHR36595">
    <property type="entry name" value="TRANSMEMBRANE PROTEIN"/>
    <property type="match status" value="1"/>
</dbReference>
<feature type="transmembrane region" description="Helical" evidence="2">
    <location>
        <begin position="15"/>
        <end position="34"/>
    </location>
</feature>
<accession>A0A2P5CFZ5</accession>
<feature type="compositionally biased region" description="Basic and acidic residues" evidence="1">
    <location>
        <begin position="82"/>
        <end position="105"/>
    </location>
</feature>
<keyword evidence="2" id="KW-0472">Membrane</keyword>
<evidence type="ECO:0000313" key="3">
    <source>
        <dbReference type="EMBL" id="PON59967.1"/>
    </source>
</evidence>
<dbReference type="AlphaFoldDB" id="A0A2P5CFZ5"/>
<organism evidence="3 4">
    <name type="scientific">Trema orientale</name>
    <name type="common">Charcoal tree</name>
    <name type="synonym">Celtis orientalis</name>
    <dbReference type="NCBI Taxonomy" id="63057"/>
    <lineage>
        <taxon>Eukaryota</taxon>
        <taxon>Viridiplantae</taxon>
        <taxon>Streptophyta</taxon>
        <taxon>Embryophyta</taxon>
        <taxon>Tracheophyta</taxon>
        <taxon>Spermatophyta</taxon>
        <taxon>Magnoliopsida</taxon>
        <taxon>eudicotyledons</taxon>
        <taxon>Gunneridae</taxon>
        <taxon>Pentapetalae</taxon>
        <taxon>rosids</taxon>
        <taxon>fabids</taxon>
        <taxon>Rosales</taxon>
        <taxon>Cannabaceae</taxon>
        <taxon>Trema</taxon>
    </lineage>
</organism>
<dbReference type="InParanoid" id="A0A2P5CFZ5"/>
<feature type="region of interest" description="Disordered" evidence="1">
    <location>
        <begin position="43"/>
        <end position="105"/>
    </location>
</feature>
<dbReference type="Proteomes" id="UP000237000">
    <property type="component" value="Unassembled WGS sequence"/>
</dbReference>
<reference evidence="4" key="1">
    <citation type="submission" date="2016-06" db="EMBL/GenBank/DDBJ databases">
        <title>Parallel loss of symbiosis genes in relatives of nitrogen-fixing non-legume Parasponia.</title>
        <authorList>
            <person name="Van Velzen R."/>
            <person name="Holmer R."/>
            <person name="Bu F."/>
            <person name="Rutten L."/>
            <person name="Van Zeijl A."/>
            <person name="Liu W."/>
            <person name="Santuari L."/>
            <person name="Cao Q."/>
            <person name="Sharma T."/>
            <person name="Shen D."/>
            <person name="Roswanjaya Y."/>
            <person name="Wardhani T."/>
            <person name="Kalhor M.S."/>
            <person name="Jansen J."/>
            <person name="Van den Hoogen J."/>
            <person name="Gungor B."/>
            <person name="Hartog M."/>
            <person name="Hontelez J."/>
            <person name="Verver J."/>
            <person name="Yang W.-C."/>
            <person name="Schijlen E."/>
            <person name="Repin R."/>
            <person name="Schilthuizen M."/>
            <person name="Schranz E."/>
            <person name="Heidstra R."/>
            <person name="Miyata K."/>
            <person name="Fedorova E."/>
            <person name="Kohlen W."/>
            <person name="Bisseling T."/>
            <person name="Smit S."/>
            <person name="Geurts R."/>
        </authorList>
    </citation>
    <scope>NUCLEOTIDE SEQUENCE [LARGE SCALE GENOMIC DNA]</scope>
    <source>
        <strain evidence="4">cv. RG33-2</strain>
    </source>
</reference>
<evidence type="ECO:0008006" key="5">
    <source>
        <dbReference type="Google" id="ProtNLM"/>
    </source>
</evidence>
<dbReference type="OrthoDB" id="1110706at2759"/>
<keyword evidence="2" id="KW-0812">Transmembrane</keyword>
<protein>
    <recommendedName>
        <fullName evidence="5">Transmembrane protein</fullName>
    </recommendedName>
</protein>
<keyword evidence="2" id="KW-1133">Transmembrane helix</keyword>